<dbReference type="AlphaFoldDB" id="A0A8I6RN12"/>
<keyword evidence="8" id="KW-1185">Reference proteome</keyword>
<comment type="similarity">
    <text evidence="1">Belongs to the FKBP6 family.</text>
</comment>
<dbReference type="OrthoDB" id="8116123at2759"/>
<dbReference type="InterPro" id="IPR011990">
    <property type="entry name" value="TPR-like_helical_dom_sf"/>
</dbReference>
<feature type="repeat" description="TPR" evidence="5">
    <location>
        <begin position="287"/>
        <end position="320"/>
    </location>
</feature>
<dbReference type="GO" id="GO:0007283">
    <property type="term" value="P:spermatogenesis"/>
    <property type="evidence" value="ECO:0007669"/>
    <property type="project" value="TreeGrafter"/>
</dbReference>
<dbReference type="GO" id="GO:0005737">
    <property type="term" value="C:cytoplasm"/>
    <property type="evidence" value="ECO:0007669"/>
    <property type="project" value="TreeGrafter"/>
</dbReference>
<sequence>MAGTEFTLNANEEEDSEECRMEKCFEYNEFAPYINLDCIQVDSQGGNKSPFEILSQQMTNVTDDGKVKKKILRQGTVQLPPNAAVYIQYNSYLELEEVPFDSSYLRSKHPFRLQLGLQVVYEGFELSICTMKKGEKSQFLIDHTYAFGKMGAPPRIPPCATILVEIELINFVDCGNVYVDENLSINEKSKFEHAYSKAKSYHALGNDYFSNKNFNAAVENYKKAERLLINCKMSSDDEENRQSHLLLKLYVNLMVCYNTPKINIPEKVCICAREAFQSAPKEASKNAKLFFNLGKAQMSLQEFNKATKSFKKALGLAPNCKEINDSLLILEEKQKKYYQFEKISYKKALGLEKSVENTEKEPDKKEMCEVKDESVEPEFENLTREVVKDFVRGPHSKMTLPSGLTYAERAVCESVAAEHGLSVQDEIVGGIQALHLLK</sequence>
<dbReference type="GeneID" id="106665763"/>
<accession>A0A8I6RN12</accession>
<keyword evidence="3 5" id="KW-0802">TPR repeat</keyword>
<dbReference type="SUPFAM" id="SSF54534">
    <property type="entry name" value="FKBP-like"/>
    <property type="match status" value="1"/>
</dbReference>
<organism evidence="7 8">
    <name type="scientific">Cimex lectularius</name>
    <name type="common">Bed bug</name>
    <name type="synonym">Acanthia lectularia</name>
    <dbReference type="NCBI Taxonomy" id="79782"/>
    <lineage>
        <taxon>Eukaryota</taxon>
        <taxon>Metazoa</taxon>
        <taxon>Ecdysozoa</taxon>
        <taxon>Arthropoda</taxon>
        <taxon>Hexapoda</taxon>
        <taxon>Insecta</taxon>
        <taxon>Pterygota</taxon>
        <taxon>Neoptera</taxon>
        <taxon>Paraneoptera</taxon>
        <taxon>Hemiptera</taxon>
        <taxon>Heteroptera</taxon>
        <taxon>Panheteroptera</taxon>
        <taxon>Cimicomorpha</taxon>
        <taxon>Cimicidae</taxon>
        <taxon>Cimex</taxon>
    </lineage>
</organism>
<dbReference type="Gene3D" id="1.25.40.10">
    <property type="entry name" value="Tetratricopeptide repeat domain"/>
    <property type="match status" value="1"/>
</dbReference>
<dbReference type="GO" id="GO:0034587">
    <property type="term" value="P:piRNA processing"/>
    <property type="evidence" value="ECO:0007669"/>
    <property type="project" value="TreeGrafter"/>
</dbReference>
<protein>
    <recommendedName>
        <fullName evidence="4">peptidylprolyl isomerase</fullName>
        <ecNumber evidence="4">5.2.1.8</ecNumber>
    </recommendedName>
</protein>
<dbReference type="InterPro" id="IPR042282">
    <property type="entry name" value="FKBP6/shu"/>
</dbReference>
<evidence type="ECO:0000256" key="2">
    <source>
        <dbReference type="ARBA" id="ARBA00022737"/>
    </source>
</evidence>
<keyword evidence="2" id="KW-0677">Repeat</keyword>
<dbReference type="RefSeq" id="XP_014247949.1">
    <property type="nucleotide sequence ID" value="XM_014392463.2"/>
</dbReference>
<dbReference type="RefSeq" id="XP_014247948.1">
    <property type="nucleotide sequence ID" value="XM_014392462.2"/>
</dbReference>
<name>A0A8I6RN12_CIMLE</name>
<feature type="repeat" description="TPR" evidence="5">
    <location>
        <begin position="198"/>
        <end position="231"/>
    </location>
</feature>
<dbReference type="EnsemblMetazoa" id="XM_014392463.2">
    <property type="protein sequence ID" value="XP_014247949.1"/>
    <property type="gene ID" value="LOC106665763"/>
</dbReference>
<evidence type="ECO:0000256" key="3">
    <source>
        <dbReference type="ARBA" id="ARBA00022803"/>
    </source>
</evidence>
<dbReference type="OMA" id="RGTKFEF"/>
<dbReference type="PANTHER" id="PTHR46674:SF1">
    <property type="entry name" value="INACTIVE PEPTIDYL-PROLYL CIS-TRANS ISOMERASE FKBP6"/>
    <property type="match status" value="1"/>
</dbReference>
<dbReference type="GO" id="GO:0051879">
    <property type="term" value="F:Hsp90 protein binding"/>
    <property type="evidence" value="ECO:0007669"/>
    <property type="project" value="TreeGrafter"/>
</dbReference>
<evidence type="ECO:0000259" key="6">
    <source>
        <dbReference type="PROSITE" id="PS50059"/>
    </source>
</evidence>
<evidence type="ECO:0000313" key="7">
    <source>
        <dbReference type="EnsemblMetazoa" id="XP_014247949.1"/>
    </source>
</evidence>
<feature type="domain" description="PPIase FKBP-type" evidence="6">
    <location>
        <begin position="82"/>
        <end position="172"/>
    </location>
</feature>
<dbReference type="GO" id="GO:0003755">
    <property type="term" value="F:peptidyl-prolyl cis-trans isomerase activity"/>
    <property type="evidence" value="ECO:0007669"/>
    <property type="project" value="UniProtKB-KW"/>
</dbReference>
<proteinExistence type="inferred from homology"/>
<evidence type="ECO:0000256" key="5">
    <source>
        <dbReference type="PROSITE-ProRule" id="PRU00339"/>
    </source>
</evidence>
<keyword evidence="4" id="KW-0697">Rotamase</keyword>
<dbReference type="Pfam" id="PF13181">
    <property type="entry name" value="TPR_8"/>
    <property type="match status" value="2"/>
</dbReference>
<dbReference type="InterPro" id="IPR001179">
    <property type="entry name" value="PPIase_FKBP_dom"/>
</dbReference>
<dbReference type="Pfam" id="PF00254">
    <property type="entry name" value="FKBP_C"/>
    <property type="match status" value="1"/>
</dbReference>
<dbReference type="Proteomes" id="UP000494040">
    <property type="component" value="Unassembled WGS sequence"/>
</dbReference>
<dbReference type="SUPFAM" id="SSF48452">
    <property type="entry name" value="TPR-like"/>
    <property type="match status" value="1"/>
</dbReference>
<dbReference type="SMART" id="SM00028">
    <property type="entry name" value="TPR"/>
    <property type="match status" value="2"/>
</dbReference>
<evidence type="ECO:0000256" key="4">
    <source>
        <dbReference type="PROSITE-ProRule" id="PRU00277"/>
    </source>
</evidence>
<dbReference type="PROSITE" id="PS50293">
    <property type="entry name" value="TPR_REGION"/>
    <property type="match status" value="1"/>
</dbReference>
<dbReference type="PROSITE" id="PS50059">
    <property type="entry name" value="FKBP_PPIASE"/>
    <property type="match status" value="1"/>
</dbReference>
<comment type="catalytic activity">
    <reaction evidence="4">
        <text>[protein]-peptidylproline (omega=180) = [protein]-peptidylproline (omega=0)</text>
        <dbReference type="Rhea" id="RHEA:16237"/>
        <dbReference type="Rhea" id="RHEA-COMP:10747"/>
        <dbReference type="Rhea" id="RHEA-COMP:10748"/>
        <dbReference type="ChEBI" id="CHEBI:83833"/>
        <dbReference type="ChEBI" id="CHEBI:83834"/>
        <dbReference type="EC" id="5.2.1.8"/>
    </reaction>
</comment>
<dbReference type="EnsemblMetazoa" id="XM_014392462.2">
    <property type="protein sequence ID" value="XP_014247948.1"/>
    <property type="gene ID" value="LOC106665763"/>
</dbReference>
<dbReference type="PANTHER" id="PTHR46674">
    <property type="entry name" value="INACTIVE PEPTIDYL-PROLYL CIS-TRANS ISOMERASE FKBP6"/>
    <property type="match status" value="1"/>
</dbReference>
<dbReference type="InterPro" id="IPR046357">
    <property type="entry name" value="PPIase_dom_sf"/>
</dbReference>
<reference evidence="7" key="1">
    <citation type="submission" date="2022-01" db="UniProtKB">
        <authorList>
            <consortium name="EnsemblMetazoa"/>
        </authorList>
    </citation>
    <scope>IDENTIFICATION</scope>
</reference>
<evidence type="ECO:0000256" key="1">
    <source>
        <dbReference type="ARBA" id="ARBA00009648"/>
    </source>
</evidence>
<dbReference type="Gene3D" id="3.10.50.40">
    <property type="match status" value="1"/>
</dbReference>
<dbReference type="PROSITE" id="PS50005">
    <property type="entry name" value="TPR"/>
    <property type="match status" value="2"/>
</dbReference>
<dbReference type="InterPro" id="IPR019734">
    <property type="entry name" value="TPR_rpt"/>
</dbReference>
<keyword evidence="4" id="KW-0413">Isomerase</keyword>
<evidence type="ECO:0000313" key="8">
    <source>
        <dbReference type="Proteomes" id="UP000494040"/>
    </source>
</evidence>
<dbReference type="EC" id="5.2.1.8" evidence="4"/>